<protein>
    <submittedName>
        <fullName evidence="1">Uncharacterized protein</fullName>
    </submittedName>
</protein>
<dbReference type="EMBL" id="FOGI01000009">
    <property type="protein sequence ID" value="SES26870.1"/>
    <property type="molecule type" value="Genomic_DNA"/>
</dbReference>
<organism evidence="1 2">
    <name type="scientific">Actinokineospora terrae</name>
    <dbReference type="NCBI Taxonomy" id="155974"/>
    <lineage>
        <taxon>Bacteria</taxon>
        <taxon>Bacillati</taxon>
        <taxon>Actinomycetota</taxon>
        <taxon>Actinomycetes</taxon>
        <taxon>Pseudonocardiales</taxon>
        <taxon>Pseudonocardiaceae</taxon>
        <taxon>Actinokineospora</taxon>
    </lineage>
</organism>
<evidence type="ECO:0000313" key="1">
    <source>
        <dbReference type="EMBL" id="SES26870.1"/>
    </source>
</evidence>
<dbReference type="Proteomes" id="UP000199051">
    <property type="component" value="Unassembled WGS sequence"/>
</dbReference>
<sequence>MALAFVVLLVAGCAESKPTSVSPQFQDAVTALVREAGGKADPSFSAMTCGSIFDGNPDDSVAMWADVDLAASPDDLRTAAVSLGWQPQIPVDDWSVLLVGPADARVGLRRGHLRAEKAKCSIAGRHQDLTMPLRPDLTDAQRAVLGPSFARATTAARKISTAANVPADEAAFPTAGTLTTANLYTCTTPTTNGAQWRATSKTPLTQDADLATIKRTAIDALTGWKIDPRPTQPEYFTATRDDTTLSAMMIKSGEGTLELTITATTTTCAPVK</sequence>
<name>A0A1H9VYN2_9PSEU</name>
<dbReference type="AlphaFoldDB" id="A0A1H9VYN2"/>
<dbReference type="RefSeq" id="WP_177215700.1">
    <property type="nucleotide sequence ID" value="NZ_FOGI01000009.1"/>
</dbReference>
<gene>
    <name evidence="1" type="ORF">SAMN04487818_109207</name>
</gene>
<proteinExistence type="predicted"/>
<evidence type="ECO:0000313" key="2">
    <source>
        <dbReference type="Proteomes" id="UP000199051"/>
    </source>
</evidence>
<accession>A0A1H9VYN2</accession>
<keyword evidence="2" id="KW-1185">Reference proteome</keyword>
<dbReference type="STRING" id="155974.SAMN04487818_109207"/>
<reference evidence="2" key="1">
    <citation type="submission" date="2016-10" db="EMBL/GenBank/DDBJ databases">
        <authorList>
            <person name="Varghese N."/>
            <person name="Submissions S."/>
        </authorList>
    </citation>
    <scope>NUCLEOTIDE SEQUENCE [LARGE SCALE GENOMIC DNA]</scope>
    <source>
        <strain evidence="2">DSM 44260</strain>
    </source>
</reference>